<evidence type="ECO:0000256" key="7">
    <source>
        <dbReference type="ARBA" id="ARBA00022692"/>
    </source>
</evidence>
<sequence length="691" mass="78233">MAFYIQAFTSRLTRKYLLIFSLVLIIPTIIIYRIIVNFAEHTMAEHISRDNLIAADAIVKRLNAEITDVVLQLQLIAGQNHAVQTDEKTMYENARQTTAKSSMIHSIFYVDKESKLRFEAPFSPDMQSVSFAYPGLEHVRWSYTYMVSGLIPNYRKEMAVTIAVPVYSKDRVFHGALVAELSRDYLSEMLRTMSASREGFSYLLDLNGSVIASSDESILGLDFSQDPIGERLGVGDADLTTSFYQGQQSIVAFQQIRDNWGLALGIPKEIAFQPIKNLGHALTISFLSIFALTIFTIILGMRHLLYPIIHLTRFAMKYKQDHAIETSYKEREQTKDELSDLTVTMKALTRELDFKERFLRDVIEGIPFALVTINHEGLVTHANEKFAQLFQVRWTDPSNRQISVIPELSDIPSIQGESEMAILGVRGERIIVRIVTAPFQNGMLAVLQDVTQMKLLEEQVNQREKLAQMGQVTAGVAHELKNPLAVLASSAELLKDEMLEELQNPELIQMLVTDIDEEIVRMSGIVNQFLSFAKTKNEDETWIEIDQLVDRVLHLLRIKFNELHVHVAKSYASELPLIRGRSNRLIQLFLNLFLNSLDAMSGGGILKINIHMRMPYIEVTIEDSGEGITQSDMQWLFNPFFTTKEQGTGIGLTIASEIIQEHGGEIQIDSVLHAGTTVICKFPIRGWEESE</sequence>
<proteinExistence type="predicted"/>
<keyword evidence="17" id="KW-1185">Reference proteome</keyword>
<dbReference type="EC" id="2.7.13.3" evidence="3"/>
<dbReference type="PANTHER" id="PTHR43065:SF10">
    <property type="entry name" value="PEROXIDE STRESS-ACTIVATED HISTIDINE KINASE MAK3"/>
    <property type="match status" value="1"/>
</dbReference>
<dbReference type="Pfam" id="PF13188">
    <property type="entry name" value="PAS_8"/>
    <property type="match status" value="1"/>
</dbReference>
<evidence type="ECO:0000256" key="5">
    <source>
        <dbReference type="ARBA" id="ARBA00022553"/>
    </source>
</evidence>
<comment type="subcellular location">
    <subcellularLocation>
        <location evidence="2">Cell membrane</location>
        <topology evidence="2">Multi-pass membrane protein</topology>
    </subcellularLocation>
</comment>
<keyword evidence="13 14" id="KW-0472">Membrane</keyword>
<keyword evidence="10" id="KW-0067">ATP-binding</keyword>
<dbReference type="GO" id="GO:0016740">
    <property type="term" value="F:transferase activity"/>
    <property type="evidence" value="ECO:0007669"/>
    <property type="project" value="UniProtKB-KW"/>
</dbReference>
<keyword evidence="8" id="KW-0547">Nucleotide-binding</keyword>
<feature type="transmembrane region" description="Helical" evidence="14">
    <location>
        <begin position="16"/>
        <end position="35"/>
    </location>
</feature>
<keyword evidence="5" id="KW-0597">Phosphoprotein</keyword>
<dbReference type="InterPro" id="IPR035965">
    <property type="entry name" value="PAS-like_dom_sf"/>
</dbReference>
<dbReference type="PROSITE" id="PS50109">
    <property type="entry name" value="HIS_KIN"/>
    <property type="match status" value="1"/>
</dbReference>
<protein>
    <recommendedName>
        <fullName evidence="3">histidine kinase</fullName>
        <ecNumber evidence="3">2.7.13.3</ecNumber>
    </recommendedName>
</protein>
<evidence type="ECO:0000256" key="8">
    <source>
        <dbReference type="ARBA" id="ARBA00022741"/>
    </source>
</evidence>
<keyword evidence="4" id="KW-1003">Cell membrane</keyword>
<dbReference type="Pfam" id="PF02743">
    <property type="entry name" value="dCache_1"/>
    <property type="match status" value="1"/>
</dbReference>
<dbReference type="Gene3D" id="1.10.287.130">
    <property type="match status" value="1"/>
</dbReference>
<gene>
    <name evidence="16" type="primary">sasA_26</name>
    <name evidence="16" type="ORF">PAECIP111891_06789</name>
</gene>
<keyword evidence="7 14" id="KW-0812">Transmembrane</keyword>
<evidence type="ECO:0000313" key="16">
    <source>
        <dbReference type="EMBL" id="CAH1231053.1"/>
    </source>
</evidence>
<dbReference type="InterPro" id="IPR036890">
    <property type="entry name" value="HATPase_C_sf"/>
</dbReference>
<dbReference type="PRINTS" id="PR00344">
    <property type="entry name" value="BCTRLSENSOR"/>
</dbReference>
<dbReference type="Pfam" id="PF00512">
    <property type="entry name" value="HisKA"/>
    <property type="match status" value="1"/>
</dbReference>
<dbReference type="PANTHER" id="PTHR43065">
    <property type="entry name" value="SENSOR HISTIDINE KINASE"/>
    <property type="match status" value="1"/>
</dbReference>
<dbReference type="InterPro" id="IPR004358">
    <property type="entry name" value="Sig_transdc_His_kin-like_C"/>
</dbReference>
<dbReference type="Gene3D" id="3.30.565.10">
    <property type="entry name" value="Histidine kinase-like ATPase, C-terminal domain"/>
    <property type="match status" value="1"/>
</dbReference>
<evidence type="ECO:0000256" key="11">
    <source>
        <dbReference type="ARBA" id="ARBA00022989"/>
    </source>
</evidence>
<feature type="domain" description="Histidine kinase" evidence="15">
    <location>
        <begin position="475"/>
        <end position="686"/>
    </location>
</feature>
<dbReference type="InterPro" id="IPR036097">
    <property type="entry name" value="HisK_dim/P_sf"/>
</dbReference>
<evidence type="ECO:0000256" key="13">
    <source>
        <dbReference type="ARBA" id="ARBA00023136"/>
    </source>
</evidence>
<evidence type="ECO:0000313" key="17">
    <source>
        <dbReference type="Proteomes" id="UP000838821"/>
    </source>
</evidence>
<evidence type="ECO:0000256" key="4">
    <source>
        <dbReference type="ARBA" id="ARBA00022475"/>
    </source>
</evidence>
<comment type="catalytic activity">
    <reaction evidence="1">
        <text>ATP + protein L-histidine = ADP + protein N-phospho-L-histidine.</text>
        <dbReference type="EC" id="2.7.13.3"/>
    </reaction>
</comment>
<evidence type="ECO:0000256" key="9">
    <source>
        <dbReference type="ARBA" id="ARBA00022777"/>
    </source>
</evidence>
<keyword evidence="11 14" id="KW-1133">Transmembrane helix</keyword>
<dbReference type="Pfam" id="PF02518">
    <property type="entry name" value="HATPase_c"/>
    <property type="match status" value="1"/>
</dbReference>
<dbReference type="InterPro" id="IPR003661">
    <property type="entry name" value="HisK_dim/P_dom"/>
</dbReference>
<dbReference type="EMBL" id="CAKMMW010000040">
    <property type="protein sequence ID" value="CAH1231053.1"/>
    <property type="molecule type" value="Genomic_DNA"/>
</dbReference>
<dbReference type="SUPFAM" id="SSF55785">
    <property type="entry name" value="PYP-like sensor domain (PAS domain)"/>
    <property type="match status" value="1"/>
</dbReference>
<evidence type="ECO:0000256" key="6">
    <source>
        <dbReference type="ARBA" id="ARBA00022679"/>
    </source>
</evidence>
<evidence type="ECO:0000256" key="14">
    <source>
        <dbReference type="SAM" id="Phobius"/>
    </source>
</evidence>
<dbReference type="SUPFAM" id="SSF55874">
    <property type="entry name" value="ATPase domain of HSP90 chaperone/DNA topoisomerase II/histidine kinase"/>
    <property type="match status" value="1"/>
</dbReference>
<keyword evidence="12" id="KW-0902">Two-component regulatory system</keyword>
<accession>A0ABN8H672</accession>
<dbReference type="SMART" id="SM00387">
    <property type="entry name" value="HATPase_c"/>
    <property type="match status" value="1"/>
</dbReference>
<evidence type="ECO:0000256" key="2">
    <source>
        <dbReference type="ARBA" id="ARBA00004651"/>
    </source>
</evidence>
<evidence type="ECO:0000259" key="15">
    <source>
        <dbReference type="PROSITE" id="PS50109"/>
    </source>
</evidence>
<dbReference type="InterPro" id="IPR003594">
    <property type="entry name" value="HATPase_dom"/>
</dbReference>
<dbReference type="SMART" id="SM00388">
    <property type="entry name" value="HisKA"/>
    <property type="match status" value="1"/>
</dbReference>
<evidence type="ECO:0000256" key="10">
    <source>
        <dbReference type="ARBA" id="ARBA00022840"/>
    </source>
</evidence>
<feature type="transmembrane region" description="Helical" evidence="14">
    <location>
        <begin position="278"/>
        <end position="301"/>
    </location>
</feature>
<dbReference type="InterPro" id="IPR033479">
    <property type="entry name" value="dCache_1"/>
</dbReference>
<name>A0ABN8H672_9BACL</name>
<dbReference type="RefSeq" id="WP_236293189.1">
    <property type="nucleotide sequence ID" value="NZ_CAKMMW010000040.1"/>
</dbReference>
<organism evidence="16 17">
    <name type="scientific">Paenibacillus allorhizoplanae</name>
    <dbReference type="NCBI Taxonomy" id="2905648"/>
    <lineage>
        <taxon>Bacteria</taxon>
        <taxon>Bacillati</taxon>
        <taxon>Bacillota</taxon>
        <taxon>Bacilli</taxon>
        <taxon>Bacillales</taxon>
        <taxon>Paenibacillaceae</taxon>
        <taxon>Paenibacillus</taxon>
    </lineage>
</organism>
<dbReference type="SUPFAM" id="SSF47384">
    <property type="entry name" value="Homodimeric domain of signal transducing histidine kinase"/>
    <property type="match status" value="1"/>
</dbReference>
<evidence type="ECO:0000256" key="1">
    <source>
        <dbReference type="ARBA" id="ARBA00000085"/>
    </source>
</evidence>
<keyword evidence="9" id="KW-0418">Kinase</keyword>
<comment type="caution">
    <text evidence="16">The sequence shown here is derived from an EMBL/GenBank/DDBJ whole genome shotgun (WGS) entry which is preliminary data.</text>
</comment>
<evidence type="ECO:0000256" key="3">
    <source>
        <dbReference type="ARBA" id="ARBA00012438"/>
    </source>
</evidence>
<reference evidence="16" key="1">
    <citation type="submission" date="2022-01" db="EMBL/GenBank/DDBJ databases">
        <authorList>
            <person name="Criscuolo A."/>
        </authorList>
    </citation>
    <scope>NUCLEOTIDE SEQUENCE</scope>
    <source>
        <strain evidence="16">CIP111891</strain>
    </source>
</reference>
<dbReference type="Proteomes" id="UP000838821">
    <property type="component" value="Unassembled WGS sequence"/>
</dbReference>
<dbReference type="CDD" id="cd00082">
    <property type="entry name" value="HisKA"/>
    <property type="match status" value="1"/>
</dbReference>
<dbReference type="InterPro" id="IPR005467">
    <property type="entry name" value="His_kinase_dom"/>
</dbReference>
<keyword evidence="6 16" id="KW-0808">Transferase</keyword>
<evidence type="ECO:0000256" key="12">
    <source>
        <dbReference type="ARBA" id="ARBA00023012"/>
    </source>
</evidence>
<dbReference type="Gene3D" id="3.30.450.20">
    <property type="entry name" value="PAS domain"/>
    <property type="match status" value="2"/>
</dbReference>
<dbReference type="InterPro" id="IPR000014">
    <property type="entry name" value="PAS"/>
</dbReference>